<dbReference type="AlphaFoldDB" id="A0AAW0IHU8"/>
<evidence type="ECO:0000256" key="8">
    <source>
        <dbReference type="ARBA" id="ARBA00023065"/>
    </source>
</evidence>
<feature type="domain" description="K+ potassium transporter integral membrane" evidence="12">
    <location>
        <begin position="374"/>
        <end position="612"/>
    </location>
</feature>
<dbReference type="GO" id="GO:0015079">
    <property type="term" value="F:potassium ion transmembrane transporter activity"/>
    <property type="evidence" value="ECO:0007669"/>
    <property type="project" value="InterPro"/>
</dbReference>
<feature type="transmembrane region" description="Helical" evidence="11">
    <location>
        <begin position="200"/>
        <end position="222"/>
    </location>
</feature>
<evidence type="ECO:0000256" key="7">
    <source>
        <dbReference type="ARBA" id="ARBA00022989"/>
    </source>
</evidence>
<comment type="similarity">
    <text evidence="2">Belongs to the HAK/KUP transporter (TC 2.A.72.3) family.</text>
</comment>
<keyword evidence="4" id="KW-0633">Potassium transport</keyword>
<keyword evidence="6" id="KW-0630">Potassium</keyword>
<keyword evidence="7 11" id="KW-1133">Transmembrane helix</keyword>
<comment type="subcellular location">
    <subcellularLocation>
        <location evidence="1">Cell membrane</location>
        <topology evidence="1">Multi-pass membrane protein</topology>
    </subcellularLocation>
</comment>
<evidence type="ECO:0000313" key="16">
    <source>
        <dbReference type="Proteomes" id="UP000237347"/>
    </source>
</evidence>
<reference evidence="14" key="1">
    <citation type="submission" date="2017-12" db="EMBL/GenBank/DDBJ databases">
        <authorList>
            <person name="Barbosa P."/>
            <person name="Usie A."/>
            <person name="Ramos A.M."/>
        </authorList>
    </citation>
    <scope>NUCLEOTIDE SEQUENCE</scope>
    <source>
        <strain evidence="14">HL8</strain>
        <tissue evidence="14">Leaves</tissue>
    </source>
</reference>
<gene>
    <name evidence="14" type="primary">POT5_12</name>
    <name evidence="15" type="synonym">POT5_6</name>
    <name evidence="14" type="ORF">CFP56_004202</name>
    <name evidence="15" type="ORF">CFP56_044021</name>
</gene>
<name>A0AAW0IHU8_QUESU</name>
<feature type="region of interest" description="Disordered" evidence="10">
    <location>
        <begin position="1"/>
        <end position="29"/>
    </location>
</feature>
<sequence length="814" mass="91739">MEGVDAIEEESSQEKIHVEEKEQEHEVDQPGIHRGLKCKKLSWKNLIRLDSFDLEADRFTSNQGPGSSQALDWGSIMKLAFQSIGVVYGDLGTSPLYVLPGIFPIGVKHNDDILGVLSLIFYSLMLITLIKYVFIVLTANDNGDGGTFALYSLICRYAKVSLTPNQQAEDKEVSNYRLDVPNRRLKRASFIKSMLESNQILKYFILFMTMLGTSMVIGDGILTPCISVLSAVGGVKEATSALTDNTIMWISVGILIILFQVQRFGTDKIGYSFAPVLTIWFLFIGTIGMYNFVKHDPGVIKAINPMYIVDYFIRNKKNAWISLGGVILCLTGVYHNLISLFKHFECTEMRCSDGLGLFHSYCLSCYSCGEFGQTMTGSEALFADLGHFSVRSIQISSIIIVFPSIILAYFGQASYLRKHNQDASNAFYSSVPKPLYWPMFIVAIMAAIIASQSLISASFSIVQQSLALGCFPRVKVVHTSAKYKGQVYVPEINTLLMLACVGVTLGFKNTLKIGNAYGIAVAFVFTITSLFLLLVMVMIWKTNIYLIIMYALTIGLLEFLFLSSVLYKFVDGGYLPLLFALTLVTIMHLWNYGYQKKYKYELENKVPTHKLVEVASNPSIHRVPGVALFYTELVHGISPIFTHYVSNVPALHSIFVFVSIKYLTISTVPPKERFLFGRIEPHKLGIFRCVVRYGYKDSRFECDFFKEMLVNQLQEFIRNDLLKPNELADNKELEKVDEETVQREVEIVDVALKFGDIVHLIGENEVMASKGSSLLKKLAINYAYNWLKRCVRQADEVFMIPRNRLLKVGMTYEV</sequence>
<organism evidence="14 16">
    <name type="scientific">Quercus suber</name>
    <name type="common">Cork oak</name>
    <dbReference type="NCBI Taxonomy" id="58331"/>
    <lineage>
        <taxon>Eukaryota</taxon>
        <taxon>Viridiplantae</taxon>
        <taxon>Streptophyta</taxon>
        <taxon>Embryophyta</taxon>
        <taxon>Tracheophyta</taxon>
        <taxon>Spermatophyta</taxon>
        <taxon>Magnoliopsida</taxon>
        <taxon>eudicotyledons</taxon>
        <taxon>Gunneridae</taxon>
        <taxon>Pentapetalae</taxon>
        <taxon>rosids</taxon>
        <taxon>fabids</taxon>
        <taxon>Fagales</taxon>
        <taxon>Fagaceae</taxon>
        <taxon>Quercus</taxon>
    </lineage>
</organism>
<feature type="transmembrane region" description="Helical" evidence="11">
    <location>
        <begin position="487"/>
        <end position="507"/>
    </location>
</feature>
<dbReference type="GO" id="GO:0005886">
    <property type="term" value="C:plasma membrane"/>
    <property type="evidence" value="ECO:0007669"/>
    <property type="project" value="UniProtKB-SubCell"/>
</dbReference>
<feature type="domain" description="K+ potassium transporter integral membrane" evidence="12">
    <location>
        <begin position="79"/>
        <end position="350"/>
    </location>
</feature>
<keyword evidence="5 11" id="KW-0812">Transmembrane</keyword>
<reference evidence="14 16" key="2">
    <citation type="journal article" date="2018" name="Sci. Data">
        <title>The draft genome sequence of cork oak.</title>
        <authorList>
            <person name="Ramos A.M."/>
            <person name="Usie A."/>
            <person name="Barbosa P."/>
            <person name="Barros P.M."/>
            <person name="Capote T."/>
            <person name="Chaves I."/>
            <person name="Simoes F."/>
            <person name="Abreu I."/>
            <person name="Carrasquinho I."/>
            <person name="Faro C."/>
            <person name="Guimaraes J.B."/>
            <person name="Mendonca D."/>
            <person name="Nobrega F."/>
            <person name="Rodrigues L."/>
            <person name="Saibo N.J.M."/>
            <person name="Varela M.C."/>
            <person name="Egas C."/>
            <person name="Matos J."/>
            <person name="Miguel C.M."/>
            <person name="Oliveira M.M."/>
            <person name="Ricardo C.P."/>
            <person name="Goncalves S."/>
        </authorList>
    </citation>
    <scope>NUCLEOTIDE SEQUENCE [LARGE SCALE GENOMIC DNA]</scope>
    <source>
        <strain evidence="16">cv. HL8</strain>
        <strain evidence="14">HL8</strain>
    </source>
</reference>
<feature type="transmembrane region" description="Helical" evidence="11">
    <location>
        <begin position="273"/>
        <end position="293"/>
    </location>
</feature>
<feature type="transmembrane region" description="Helical" evidence="11">
    <location>
        <begin position="113"/>
        <end position="134"/>
    </location>
</feature>
<dbReference type="Proteomes" id="UP000237347">
    <property type="component" value="Unassembled WGS sequence"/>
</dbReference>
<feature type="transmembrane region" description="Helical" evidence="11">
    <location>
        <begin position="573"/>
        <end position="592"/>
    </location>
</feature>
<dbReference type="InterPro" id="IPR003855">
    <property type="entry name" value="K+_transporter"/>
</dbReference>
<feature type="compositionally biased region" description="Basic and acidic residues" evidence="10">
    <location>
        <begin position="12"/>
        <end position="28"/>
    </location>
</feature>
<feature type="transmembrane region" description="Helical" evidence="11">
    <location>
        <begin position="547"/>
        <end position="567"/>
    </location>
</feature>
<feature type="transmembrane region" description="Helical" evidence="11">
    <location>
        <begin position="519"/>
        <end position="540"/>
    </location>
</feature>
<dbReference type="Pfam" id="PF22776">
    <property type="entry name" value="K_trans_C"/>
    <property type="match status" value="1"/>
</dbReference>
<feature type="transmembrane region" description="Helical" evidence="11">
    <location>
        <begin position="86"/>
        <end position="107"/>
    </location>
</feature>
<evidence type="ECO:0000259" key="12">
    <source>
        <dbReference type="Pfam" id="PF02705"/>
    </source>
</evidence>
<evidence type="ECO:0000256" key="9">
    <source>
        <dbReference type="ARBA" id="ARBA00023136"/>
    </source>
</evidence>
<feature type="transmembrane region" description="Helical" evidence="11">
    <location>
        <begin position="319"/>
        <end position="341"/>
    </location>
</feature>
<keyword evidence="9 11" id="KW-0472">Membrane</keyword>
<accession>A0AAW0IHU8</accession>
<feature type="transmembrane region" description="Helical" evidence="11">
    <location>
        <begin position="242"/>
        <end position="261"/>
    </location>
</feature>
<evidence type="ECO:0000256" key="2">
    <source>
        <dbReference type="ARBA" id="ARBA00008440"/>
    </source>
</evidence>
<feature type="domain" description="K+ potassium transporter C-terminal" evidence="13">
    <location>
        <begin position="624"/>
        <end position="813"/>
    </location>
</feature>
<evidence type="ECO:0000256" key="10">
    <source>
        <dbReference type="SAM" id="MobiDB-lite"/>
    </source>
</evidence>
<evidence type="ECO:0000256" key="1">
    <source>
        <dbReference type="ARBA" id="ARBA00004651"/>
    </source>
</evidence>
<dbReference type="EMBL" id="PKMF04001168">
    <property type="protein sequence ID" value="KAK7813892.1"/>
    <property type="molecule type" value="Genomic_DNA"/>
</dbReference>
<keyword evidence="3" id="KW-0813">Transport</keyword>
<feature type="compositionally biased region" description="Acidic residues" evidence="10">
    <location>
        <begin position="1"/>
        <end position="11"/>
    </location>
</feature>
<dbReference type="Pfam" id="PF02705">
    <property type="entry name" value="K_trans"/>
    <property type="match status" value="2"/>
</dbReference>
<keyword evidence="16" id="KW-1185">Reference proteome</keyword>
<evidence type="ECO:0000256" key="11">
    <source>
        <dbReference type="SAM" id="Phobius"/>
    </source>
</evidence>
<proteinExistence type="inferred from homology"/>
<evidence type="ECO:0000313" key="15">
    <source>
        <dbReference type="EMBL" id="KAK7850658.1"/>
    </source>
</evidence>
<dbReference type="PANTHER" id="PTHR30540">
    <property type="entry name" value="OSMOTIC STRESS POTASSIUM TRANSPORTER"/>
    <property type="match status" value="1"/>
</dbReference>
<feature type="transmembrane region" description="Helical" evidence="11">
    <location>
        <begin position="435"/>
        <end position="455"/>
    </location>
</feature>
<evidence type="ECO:0000256" key="4">
    <source>
        <dbReference type="ARBA" id="ARBA00022538"/>
    </source>
</evidence>
<evidence type="ECO:0000256" key="5">
    <source>
        <dbReference type="ARBA" id="ARBA00022692"/>
    </source>
</evidence>
<comment type="caution">
    <text evidence="14">The sequence shown here is derived from an EMBL/GenBank/DDBJ whole genome shotgun (WGS) entry which is preliminary data.</text>
</comment>
<feature type="transmembrane region" description="Helical" evidence="11">
    <location>
        <begin position="395"/>
        <end position="415"/>
    </location>
</feature>
<protein>
    <submittedName>
        <fullName evidence="14">Potassium transporter 5</fullName>
    </submittedName>
</protein>
<reference evidence="14" key="3">
    <citation type="submission" date="2023-07" db="EMBL/GenBank/DDBJ databases">
        <title>An improved reference 1 genome and first organelle genomes of Quercus suber.</title>
        <authorList>
            <consortium name="Genosuber Consortium"/>
            <person name="Usie A."/>
            <person name="Serra O."/>
            <person name="Barros P."/>
        </authorList>
    </citation>
    <scope>NUCLEOTIDE SEQUENCE</scope>
    <source>
        <strain evidence="14">HL8</strain>
        <tissue evidence="14">Leaves</tissue>
    </source>
</reference>
<dbReference type="PANTHER" id="PTHR30540:SF117">
    <property type="entry name" value="POTASSIUM TRANSPORTER"/>
    <property type="match status" value="1"/>
</dbReference>
<evidence type="ECO:0000256" key="6">
    <source>
        <dbReference type="ARBA" id="ARBA00022958"/>
    </source>
</evidence>
<evidence type="ECO:0000313" key="14">
    <source>
        <dbReference type="EMBL" id="KAK7813892.1"/>
    </source>
</evidence>
<evidence type="ECO:0000259" key="13">
    <source>
        <dbReference type="Pfam" id="PF22776"/>
    </source>
</evidence>
<keyword evidence="8" id="KW-0406">Ion transport</keyword>
<dbReference type="EMBL" id="PKMF04000097">
    <property type="protein sequence ID" value="KAK7850658.1"/>
    <property type="molecule type" value="Genomic_DNA"/>
</dbReference>
<dbReference type="InterPro" id="IPR053952">
    <property type="entry name" value="K_trans_C"/>
</dbReference>
<dbReference type="InterPro" id="IPR053951">
    <property type="entry name" value="K_trans_N"/>
</dbReference>
<evidence type="ECO:0000256" key="3">
    <source>
        <dbReference type="ARBA" id="ARBA00022448"/>
    </source>
</evidence>